<accession>A0AAN9Y8V4</accession>
<proteinExistence type="predicted"/>
<dbReference type="Proteomes" id="UP001367676">
    <property type="component" value="Unassembled WGS sequence"/>
</dbReference>
<reference evidence="1 2" key="1">
    <citation type="submission" date="2024-03" db="EMBL/GenBank/DDBJ databases">
        <title>Adaptation during the transition from Ophiocordyceps entomopathogen to insect associate is accompanied by gene loss and intensified selection.</title>
        <authorList>
            <person name="Ward C.M."/>
            <person name="Onetto C.A."/>
            <person name="Borneman A.R."/>
        </authorList>
    </citation>
    <scope>NUCLEOTIDE SEQUENCE [LARGE SCALE GENOMIC DNA]</scope>
    <source>
        <strain evidence="1">AWRI1</strain>
        <tissue evidence="1">Single Adult Female</tissue>
    </source>
</reference>
<evidence type="ECO:0000313" key="2">
    <source>
        <dbReference type="Proteomes" id="UP001367676"/>
    </source>
</evidence>
<protein>
    <submittedName>
        <fullName evidence="1">Uncharacterized protein</fullName>
    </submittedName>
</protein>
<keyword evidence="2" id="KW-1185">Reference proteome</keyword>
<sequence>MSAVNRGYEIAAAVYPDPRKLYEKDEWYYEDPYRKYRGAALGFVFGILTKMSNNYIKDRPLRAGNLFWRISIASAVELQNSNSDLTFIEK</sequence>
<organism evidence="1 2">
    <name type="scientific">Parthenolecanium corni</name>
    <dbReference type="NCBI Taxonomy" id="536013"/>
    <lineage>
        <taxon>Eukaryota</taxon>
        <taxon>Metazoa</taxon>
        <taxon>Ecdysozoa</taxon>
        <taxon>Arthropoda</taxon>
        <taxon>Hexapoda</taxon>
        <taxon>Insecta</taxon>
        <taxon>Pterygota</taxon>
        <taxon>Neoptera</taxon>
        <taxon>Paraneoptera</taxon>
        <taxon>Hemiptera</taxon>
        <taxon>Sternorrhyncha</taxon>
        <taxon>Coccoidea</taxon>
        <taxon>Coccidae</taxon>
        <taxon>Parthenolecanium</taxon>
    </lineage>
</organism>
<gene>
    <name evidence="1" type="ORF">V9T40_009246</name>
</gene>
<comment type="caution">
    <text evidence="1">The sequence shown here is derived from an EMBL/GenBank/DDBJ whole genome shotgun (WGS) entry which is preliminary data.</text>
</comment>
<evidence type="ECO:0000313" key="1">
    <source>
        <dbReference type="EMBL" id="KAK7601805.1"/>
    </source>
</evidence>
<dbReference type="EMBL" id="JBBCAQ010000010">
    <property type="protein sequence ID" value="KAK7601805.1"/>
    <property type="molecule type" value="Genomic_DNA"/>
</dbReference>
<dbReference type="AlphaFoldDB" id="A0AAN9Y8V4"/>
<name>A0AAN9Y8V4_9HEMI</name>